<dbReference type="SUPFAM" id="SSF53448">
    <property type="entry name" value="Nucleotide-diphospho-sugar transferases"/>
    <property type="match status" value="1"/>
</dbReference>
<dbReference type="EMBL" id="JACDTY010000009">
    <property type="protein sequence ID" value="MBA1142483.1"/>
    <property type="molecule type" value="Genomic_DNA"/>
</dbReference>
<dbReference type="Proteomes" id="UP000558284">
    <property type="component" value="Unassembled WGS sequence"/>
</dbReference>
<comment type="caution">
    <text evidence="1">The sequence shown here is derived from an EMBL/GenBank/DDBJ whole genome shotgun (WGS) entry which is preliminary data.</text>
</comment>
<dbReference type="InterPro" id="IPR029044">
    <property type="entry name" value="Nucleotide-diphossugar_trans"/>
</dbReference>
<evidence type="ECO:0008006" key="3">
    <source>
        <dbReference type="Google" id="ProtNLM"/>
    </source>
</evidence>
<protein>
    <recommendedName>
        <fullName evidence="3">Glycosyltransferase</fullName>
    </recommendedName>
</protein>
<gene>
    <name evidence="1" type="ORF">H0241_19850</name>
</gene>
<dbReference type="AlphaFoldDB" id="A0A838B8H7"/>
<sequence>MSMSTVTENIAAAGLPVAEPSKDDARARPGRMKTVAFVLRSGGEYAPRHVARLLDQVTEHLPGAKFRCFSDINVQGVEVIPLRHGWPGWWAKLELFRPELPDDWLFFDLDTSIVGSLVDMAAVEGPVIMRDVVEPSGLQSAIMAIPQSIKAAVWEAFTAAPADHMRQFWSDQEFLQSCLGVDWRLWQDICPGQLCSYKMDVQRLGRVPTGVRAVVFHAKPRPWEVGW</sequence>
<dbReference type="RefSeq" id="WP_181059302.1">
    <property type="nucleotide sequence ID" value="NZ_JACDTY010000009.1"/>
</dbReference>
<evidence type="ECO:0000313" key="1">
    <source>
        <dbReference type="EMBL" id="MBA1142483.1"/>
    </source>
</evidence>
<keyword evidence="2" id="KW-1185">Reference proteome</keyword>
<accession>A0A838B8H7</accession>
<name>A0A838B8H7_9HYPH</name>
<evidence type="ECO:0000313" key="2">
    <source>
        <dbReference type="Proteomes" id="UP000558284"/>
    </source>
</evidence>
<reference evidence="1 2" key="1">
    <citation type="submission" date="2020-07" db="EMBL/GenBank/DDBJ databases">
        <title>Definition of the novel symbiovar canariense within Mesorhizobium novociceri, a new species of genus Mesorhizobium nodulating Cicer canariense in the Caldera de Taburiente National Park (La Palma, Canary Islands).</title>
        <authorList>
            <person name="Leon-Barrios M."/>
            <person name="Perez-Yepez J."/>
            <person name="Flores-Felix J.D."/>
            <person name="Ramirez-Baena M.H."/>
            <person name="Pulido-Suarez L."/>
            <person name="Igual J.M."/>
            <person name="Velazquez E."/>
            <person name="Peix A."/>
        </authorList>
    </citation>
    <scope>NUCLEOTIDE SEQUENCE [LARGE SCALE GENOMIC DNA]</scope>
    <source>
        <strain evidence="1 2">CCANP35</strain>
    </source>
</reference>
<organism evidence="1 2">
    <name type="scientific">Mesorhizobium neociceri</name>
    <dbReference type="NCBI Taxonomy" id="1307853"/>
    <lineage>
        <taxon>Bacteria</taxon>
        <taxon>Pseudomonadati</taxon>
        <taxon>Pseudomonadota</taxon>
        <taxon>Alphaproteobacteria</taxon>
        <taxon>Hyphomicrobiales</taxon>
        <taxon>Phyllobacteriaceae</taxon>
        <taxon>Mesorhizobium</taxon>
    </lineage>
</organism>
<proteinExistence type="predicted"/>